<dbReference type="OrthoDB" id="292964at2759"/>
<evidence type="ECO:0000256" key="2">
    <source>
        <dbReference type="ARBA" id="ARBA00012759"/>
    </source>
</evidence>
<comment type="caution">
    <text evidence="5">The sequence shown here is derived from an EMBL/GenBank/DDBJ whole genome shotgun (WGS) entry which is preliminary data.</text>
</comment>
<protein>
    <recommendedName>
        <fullName evidence="2">ubiquitinyl hydrolase 1</fullName>
        <ecNumber evidence="2">3.4.19.12</ecNumber>
    </recommendedName>
</protein>
<feature type="domain" description="Peptidase C19 ubiquitin carboxyl-terminal hydrolase" evidence="4">
    <location>
        <begin position="51"/>
        <end position="219"/>
    </location>
</feature>
<dbReference type="EC" id="3.4.19.12" evidence="2"/>
<dbReference type="Gene3D" id="3.90.70.10">
    <property type="entry name" value="Cysteine proteinases"/>
    <property type="match status" value="1"/>
</dbReference>
<dbReference type="CDD" id="cd02257">
    <property type="entry name" value="Peptidase_C19"/>
    <property type="match status" value="1"/>
</dbReference>
<evidence type="ECO:0000313" key="6">
    <source>
        <dbReference type="Proteomes" id="UP000580250"/>
    </source>
</evidence>
<dbReference type="GO" id="GO:0016579">
    <property type="term" value="P:protein deubiquitination"/>
    <property type="evidence" value="ECO:0007669"/>
    <property type="project" value="InterPro"/>
</dbReference>
<dbReference type="SUPFAM" id="SSF54001">
    <property type="entry name" value="Cysteine proteinases"/>
    <property type="match status" value="1"/>
</dbReference>
<dbReference type="InterPro" id="IPR050185">
    <property type="entry name" value="Ub_carboxyl-term_hydrolase"/>
</dbReference>
<gene>
    <name evidence="5" type="ORF">MENT_LOCUS42506</name>
</gene>
<evidence type="ECO:0000256" key="3">
    <source>
        <dbReference type="SAM" id="MobiDB-lite"/>
    </source>
</evidence>
<dbReference type="AlphaFoldDB" id="A0A6V7WRT4"/>
<dbReference type="EMBL" id="CAJEWN010000769">
    <property type="protein sequence ID" value="CAD2189765.1"/>
    <property type="molecule type" value="Genomic_DNA"/>
</dbReference>
<comment type="catalytic activity">
    <reaction evidence="1">
        <text>Thiol-dependent hydrolysis of ester, thioester, amide, peptide and isopeptide bonds formed by the C-terminal Gly of ubiquitin (a 76-residue protein attached to proteins as an intracellular targeting signal).</text>
        <dbReference type="EC" id="3.4.19.12"/>
    </reaction>
</comment>
<evidence type="ECO:0000259" key="4">
    <source>
        <dbReference type="Pfam" id="PF00443"/>
    </source>
</evidence>
<feature type="region of interest" description="Disordered" evidence="3">
    <location>
        <begin position="1"/>
        <end position="29"/>
    </location>
</feature>
<dbReference type="GO" id="GO:0004843">
    <property type="term" value="F:cysteine-type deubiquitinase activity"/>
    <property type="evidence" value="ECO:0007669"/>
    <property type="project" value="UniProtKB-EC"/>
</dbReference>
<dbReference type="PANTHER" id="PTHR21646">
    <property type="entry name" value="UBIQUITIN CARBOXYL-TERMINAL HYDROLASE"/>
    <property type="match status" value="1"/>
</dbReference>
<reference evidence="5 6" key="1">
    <citation type="submission" date="2020-08" db="EMBL/GenBank/DDBJ databases">
        <authorList>
            <person name="Koutsovoulos G."/>
            <person name="Danchin GJ E."/>
        </authorList>
    </citation>
    <scope>NUCLEOTIDE SEQUENCE [LARGE SCALE GENOMIC DNA]</scope>
</reference>
<dbReference type="Proteomes" id="UP000580250">
    <property type="component" value="Unassembled WGS sequence"/>
</dbReference>
<evidence type="ECO:0000313" key="5">
    <source>
        <dbReference type="EMBL" id="CAD2189765.1"/>
    </source>
</evidence>
<dbReference type="InterPro" id="IPR001394">
    <property type="entry name" value="Peptidase_C19_UCH"/>
</dbReference>
<sequence length="481" mass="55309">MSGNIHQCENHPEESTSSGNEPKSTITATDSSDQNIFEGKFPGLQTPCLQRLKNHGNTDYFSALMHCLSGCDRFAEFILCNDFVEYEENIIFNSFINTIRCMWFNHSYVDTYFHKTIIALASENSTFCLGYQHDSHECMVWLLNQLNREIMDSNLEGKSWKGSTVENNKDKISTILELFQGKFHHEIKCTAPNCDFIDSSLEPFLSVSLSVPLPRKYTVKFITMTPRKITRFHLNISDPYLTIRGIMEQIEKVVKISPENMVACKTKPDGQSYLIPDNVILESDSQLNDFTILQIPGEINKQLEQKLIVAIVNFVFDGKIFGEPYIAVLYKDLSYDQLSFELAEKGAFLLPKPYYNMNLNFKLLLKDSAGSVYCSLKNFDGKGYCSQTLHGFTHYYDPTTLKPFLNIYLDKILNEKENNKKVIQIIVDWDLSLKEDFEKNSMKEEIKDDNSLQNKFIESKQTPVSLISMLDKFVKPGKFFN</sequence>
<accession>A0A6V7WRT4</accession>
<dbReference type="InterPro" id="IPR038765">
    <property type="entry name" value="Papain-like_cys_pep_sf"/>
</dbReference>
<dbReference type="PANTHER" id="PTHR21646:SF74">
    <property type="entry name" value="UBIQUITIN CARBOXYL-TERMINAL HYDROLASE 19"/>
    <property type="match status" value="1"/>
</dbReference>
<proteinExistence type="predicted"/>
<dbReference type="Pfam" id="PF00443">
    <property type="entry name" value="UCH"/>
    <property type="match status" value="1"/>
</dbReference>
<name>A0A6V7WRT4_MELEN</name>
<feature type="compositionally biased region" description="Polar residues" evidence="3">
    <location>
        <begin position="15"/>
        <end position="29"/>
    </location>
</feature>
<evidence type="ECO:0000256" key="1">
    <source>
        <dbReference type="ARBA" id="ARBA00000707"/>
    </source>
</evidence>
<organism evidence="5 6">
    <name type="scientific">Meloidogyne enterolobii</name>
    <name type="common">Root-knot nematode worm</name>
    <name type="synonym">Meloidogyne mayaguensis</name>
    <dbReference type="NCBI Taxonomy" id="390850"/>
    <lineage>
        <taxon>Eukaryota</taxon>
        <taxon>Metazoa</taxon>
        <taxon>Ecdysozoa</taxon>
        <taxon>Nematoda</taxon>
        <taxon>Chromadorea</taxon>
        <taxon>Rhabditida</taxon>
        <taxon>Tylenchina</taxon>
        <taxon>Tylenchomorpha</taxon>
        <taxon>Tylenchoidea</taxon>
        <taxon>Meloidogynidae</taxon>
        <taxon>Meloidogyninae</taxon>
        <taxon>Meloidogyne</taxon>
    </lineage>
</organism>